<organism evidence="2 3">
    <name type="scientific">Agrobacterium fabrum</name>
    <dbReference type="NCBI Taxonomy" id="1176649"/>
    <lineage>
        <taxon>Bacteria</taxon>
        <taxon>Pseudomonadati</taxon>
        <taxon>Pseudomonadota</taxon>
        <taxon>Alphaproteobacteria</taxon>
        <taxon>Hyphomicrobiales</taxon>
        <taxon>Rhizobiaceae</taxon>
        <taxon>Rhizobium/Agrobacterium group</taxon>
        <taxon>Agrobacterium</taxon>
        <taxon>Agrobacterium tumefaciens complex</taxon>
    </lineage>
</organism>
<feature type="transmembrane region" description="Helical" evidence="1">
    <location>
        <begin position="31"/>
        <end position="52"/>
    </location>
</feature>
<dbReference type="EMBL" id="QFOL01000002">
    <property type="protein sequence ID" value="PZP54280.1"/>
    <property type="molecule type" value="Genomic_DNA"/>
</dbReference>
<sequence>MLMIMVLYILACLPVVLTYALLLALGVSETVAYLIMVIPAAAFLFTVVPWFFRWAWIGLSMQFGSFKSADAKEKQLVAWTEAYEARCS</sequence>
<dbReference type="AlphaFoldDB" id="A0A2W5FKF6"/>
<reference evidence="2 3" key="1">
    <citation type="submission" date="2017-08" db="EMBL/GenBank/DDBJ databases">
        <title>Infants hospitalized years apart are colonized by the same room-sourced microbial strains.</title>
        <authorList>
            <person name="Brooks B."/>
            <person name="Olm M.R."/>
            <person name="Firek B.A."/>
            <person name="Baker R."/>
            <person name="Thomas B.C."/>
            <person name="Morowitz M.J."/>
            <person name="Banfield J.F."/>
        </authorList>
    </citation>
    <scope>NUCLEOTIDE SEQUENCE [LARGE SCALE GENOMIC DNA]</scope>
    <source>
        <strain evidence="2">S2_009_000_R2_73</strain>
    </source>
</reference>
<proteinExistence type="predicted"/>
<accession>A0A2W5FKF6</accession>
<feature type="transmembrane region" description="Helical" evidence="1">
    <location>
        <begin position="7"/>
        <end position="25"/>
    </location>
</feature>
<evidence type="ECO:0000256" key="1">
    <source>
        <dbReference type="SAM" id="Phobius"/>
    </source>
</evidence>
<keyword evidence="1" id="KW-0812">Transmembrane</keyword>
<dbReference type="Proteomes" id="UP000249769">
    <property type="component" value="Unassembled WGS sequence"/>
</dbReference>
<protein>
    <submittedName>
        <fullName evidence="2">Uncharacterized protein</fullName>
    </submittedName>
</protein>
<gene>
    <name evidence="2" type="ORF">DI595_00810</name>
</gene>
<evidence type="ECO:0000313" key="2">
    <source>
        <dbReference type="EMBL" id="PZP54280.1"/>
    </source>
</evidence>
<comment type="caution">
    <text evidence="2">The sequence shown here is derived from an EMBL/GenBank/DDBJ whole genome shotgun (WGS) entry which is preliminary data.</text>
</comment>
<name>A0A2W5FKF6_9HYPH</name>
<evidence type="ECO:0000313" key="3">
    <source>
        <dbReference type="Proteomes" id="UP000249769"/>
    </source>
</evidence>
<keyword evidence="1" id="KW-1133">Transmembrane helix</keyword>
<keyword evidence="1" id="KW-0472">Membrane</keyword>